<proteinExistence type="predicted"/>
<dbReference type="PROSITE" id="PS51257">
    <property type="entry name" value="PROKAR_LIPOPROTEIN"/>
    <property type="match status" value="1"/>
</dbReference>
<reference evidence="2 3" key="1">
    <citation type="submission" date="2020-08" db="EMBL/GenBank/DDBJ databases">
        <title>Genomic Encyclopedia of Type Strains, Phase IV (KMG-IV): sequencing the most valuable type-strain genomes for metagenomic binning, comparative biology and taxonomic classification.</title>
        <authorList>
            <person name="Goeker M."/>
        </authorList>
    </citation>
    <scope>NUCLEOTIDE SEQUENCE [LARGE SCALE GENOMIC DNA]</scope>
    <source>
        <strain evidence="2 3">DSM 101806</strain>
    </source>
</reference>
<evidence type="ECO:0000313" key="3">
    <source>
        <dbReference type="Proteomes" id="UP000557392"/>
    </source>
</evidence>
<feature type="chain" id="PRO_5031257237" evidence="1">
    <location>
        <begin position="19"/>
        <end position="102"/>
    </location>
</feature>
<dbReference type="AlphaFoldDB" id="A0A7W6NZI6"/>
<name>A0A7W6NZI6_9SPHN</name>
<dbReference type="EMBL" id="JACIEH010000004">
    <property type="protein sequence ID" value="MBB4100851.1"/>
    <property type="molecule type" value="Genomic_DNA"/>
</dbReference>
<dbReference type="Proteomes" id="UP000557392">
    <property type="component" value="Unassembled WGS sequence"/>
</dbReference>
<evidence type="ECO:0000256" key="1">
    <source>
        <dbReference type="SAM" id="SignalP"/>
    </source>
</evidence>
<accession>A0A7W6NZI6</accession>
<sequence length="102" mass="11695">MRSILILCLPLVLFGACAARLPDQAKEPALRVSYGDLALDTRAGRTTLRARIEATVRAYCRANDRDVAPQLIRNKAGYCVEMVRRSFVAEMPHQLRRRYYQR</sequence>
<comment type="caution">
    <text evidence="2">The sequence shown here is derived from an EMBL/GenBank/DDBJ whole genome shotgun (WGS) entry which is preliminary data.</text>
</comment>
<protein>
    <submittedName>
        <fullName evidence="2">UrcA family protein</fullName>
    </submittedName>
</protein>
<dbReference type="NCBIfam" id="TIGR04433">
    <property type="entry name" value="UrcA_uranyl"/>
    <property type="match status" value="1"/>
</dbReference>
<gene>
    <name evidence="2" type="ORF">GGR46_004440</name>
</gene>
<dbReference type="RefSeq" id="WP_184000214.1">
    <property type="nucleotide sequence ID" value="NZ_JACIEH010000004.1"/>
</dbReference>
<dbReference type="InterPro" id="IPR030972">
    <property type="entry name" value="UrcA_uranyl"/>
</dbReference>
<keyword evidence="3" id="KW-1185">Reference proteome</keyword>
<feature type="signal peptide" evidence="1">
    <location>
        <begin position="1"/>
        <end position="18"/>
    </location>
</feature>
<evidence type="ECO:0000313" key="2">
    <source>
        <dbReference type="EMBL" id="MBB4100851.1"/>
    </source>
</evidence>
<keyword evidence="1" id="KW-0732">Signal</keyword>
<organism evidence="2 3">
    <name type="scientific">Sphingomonas kyeonggiensis</name>
    <dbReference type="NCBI Taxonomy" id="1268553"/>
    <lineage>
        <taxon>Bacteria</taxon>
        <taxon>Pseudomonadati</taxon>
        <taxon>Pseudomonadota</taxon>
        <taxon>Alphaproteobacteria</taxon>
        <taxon>Sphingomonadales</taxon>
        <taxon>Sphingomonadaceae</taxon>
        <taxon>Sphingomonas</taxon>
    </lineage>
</organism>